<proteinExistence type="predicted"/>
<evidence type="ECO:0000313" key="2">
    <source>
        <dbReference type="EMBL" id="MBA0803308.1"/>
    </source>
</evidence>
<gene>
    <name evidence="2" type="ORF">Gohar_013538</name>
</gene>
<dbReference type="EMBL" id="JABFAD010000007">
    <property type="protein sequence ID" value="MBA0803308.1"/>
    <property type="molecule type" value="Genomic_DNA"/>
</dbReference>
<dbReference type="CDD" id="cd06222">
    <property type="entry name" value="RNase_H_like"/>
    <property type="match status" value="1"/>
</dbReference>
<evidence type="ECO:0000313" key="3">
    <source>
        <dbReference type="Proteomes" id="UP000593560"/>
    </source>
</evidence>
<dbReference type="OrthoDB" id="968799at2759"/>
<dbReference type="AlphaFoldDB" id="A0A7J9H138"/>
<organism evidence="2 3">
    <name type="scientific">Gossypium harknessii</name>
    <dbReference type="NCBI Taxonomy" id="34285"/>
    <lineage>
        <taxon>Eukaryota</taxon>
        <taxon>Viridiplantae</taxon>
        <taxon>Streptophyta</taxon>
        <taxon>Embryophyta</taxon>
        <taxon>Tracheophyta</taxon>
        <taxon>Spermatophyta</taxon>
        <taxon>Magnoliopsida</taxon>
        <taxon>eudicotyledons</taxon>
        <taxon>Gunneridae</taxon>
        <taxon>Pentapetalae</taxon>
        <taxon>rosids</taxon>
        <taxon>malvids</taxon>
        <taxon>Malvales</taxon>
        <taxon>Malvaceae</taxon>
        <taxon>Malvoideae</taxon>
        <taxon>Gossypium</taxon>
    </lineage>
</organism>
<dbReference type="GO" id="GO:0003676">
    <property type="term" value="F:nucleic acid binding"/>
    <property type="evidence" value="ECO:0007669"/>
    <property type="project" value="InterPro"/>
</dbReference>
<reference evidence="2 3" key="1">
    <citation type="journal article" date="2019" name="Genome Biol. Evol.">
        <title>Insights into the evolution of the New World diploid cottons (Gossypium, subgenus Houzingenia) based on genome sequencing.</title>
        <authorList>
            <person name="Grover C.E."/>
            <person name="Arick M.A. 2nd"/>
            <person name="Thrash A."/>
            <person name="Conover J.L."/>
            <person name="Sanders W.S."/>
            <person name="Peterson D.G."/>
            <person name="Frelichowski J.E."/>
            <person name="Scheffler J.A."/>
            <person name="Scheffler B.E."/>
            <person name="Wendel J.F."/>
        </authorList>
    </citation>
    <scope>NUCLEOTIDE SEQUENCE [LARGE SCALE GENOMIC DNA]</scope>
    <source>
        <strain evidence="2">0</strain>
        <tissue evidence="2">Leaf</tissue>
    </source>
</reference>
<feature type="domain" description="RNase H type-1" evidence="1">
    <location>
        <begin position="11"/>
        <end position="49"/>
    </location>
</feature>
<comment type="caution">
    <text evidence="2">The sequence shown here is derived from an EMBL/GenBank/DDBJ whole genome shotgun (WGS) entry which is preliminary data.</text>
</comment>
<name>A0A7J9H138_9ROSI</name>
<dbReference type="Proteomes" id="UP000593560">
    <property type="component" value="Unassembled WGS sequence"/>
</dbReference>
<accession>A0A7J9H138</accession>
<dbReference type="Pfam" id="PF13456">
    <property type="entry name" value="RVT_3"/>
    <property type="match status" value="1"/>
</dbReference>
<dbReference type="InterPro" id="IPR002156">
    <property type="entry name" value="RNaseH_domain"/>
</dbReference>
<dbReference type="GO" id="GO:0004523">
    <property type="term" value="F:RNA-DNA hybrid ribonuclease activity"/>
    <property type="evidence" value="ECO:0007669"/>
    <property type="project" value="InterPro"/>
</dbReference>
<protein>
    <recommendedName>
        <fullName evidence="1">RNase H type-1 domain-containing protein</fullName>
    </recommendedName>
</protein>
<evidence type="ECO:0000259" key="1">
    <source>
        <dbReference type="Pfam" id="PF13456"/>
    </source>
</evidence>
<dbReference type="InterPro" id="IPR044730">
    <property type="entry name" value="RNase_H-like_dom_plant"/>
</dbReference>
<keyword evidence="3" id="KW-1185">Reference proteome</keyword>
<sequence>MGSCFRIHNLFSSVFMVEAVAVLHGLQFAQEMGFLHVVLQSDSRTVILKLQ</sequence>